<dbReference type="Gene3D" id="1.10.287.130">
    <property type="match status" value="1"/>
</dbReference>
<dbReference type="Pfam" id="PF17201">
    <property type="entry name" value="Cache_3-Cache_2"/>
    <property type="match status" value="1"/>
</dbReference>
<proteinExistence type="predicted"/>
<dbReference type="InterPro" id="IPR033462">
    <property type="entry name" value="Cache_3-Cache_2"/>
</dbReference>
<dbReference type="Pfam" id="PF00672">
    <property type="entry name" value="HAMP"/>
    <property type="match status" value="1"/>
</dbReference>
<dbReference type="InterPro" id="IPR000014">
    <property type="entry name" value="PAS"/>
</dbReference>
<evidence type="ECO:0000259" key="12">
    <source>
        <dbReference type="PROSITE" id="PS50109"/>
    </source>
</evidence>
<dbReference type="PROSITE" id="PS50885">
    <property type="entry name" value="HAMP"/>
    <property type="match status" value="1"/>
</dbReference>
<keyword evidence="9" id="KW-0902">Two-component regulatory system</keyword>
<evidence type="ECO:0000259" key="14">
    <source>
        <dbReference type="PROSITE" id="PS50885"/>
    </source>
</evidence>
<dbReference type="CDD" id="cd00082">
    <property type="entry name" value="HisKA"/>
    <property type="match status" value="1"/>
</dbReference>
<dbReference type="SMART" id="SM00304">
    <property type="entry name" value="HAMP"/>
    <property type="match status" value="1"/>
</dbReference>
<dbReference type="Gene3D" id="3.30.450.20">
    <property type="entry name" value="PAS domain"/>
    <property type="match status" value="2"/>
</dbReference>
<evidence type="ECO:0000259" key="13">
    <source>
        <dbReference type="PROSITE" id="PS50113"/>
    </source>
</evidence>
<keyword evidence="4" id="KW-0597">Phosphoprotein</keyword>
<dbReference type="PANTHER" id="PTHR43711">
    <property type="entry name" value="TWO-COMPONENT HISTIDINE KINASE"/>
    <property type="match status" value="1"/>
</dbReference>
<keyword evidence="6" id="KW-0547">Nucleotide-binding</keyword>
<keyword evidence="10" id="KW-0472">Membrane</keyword>
<dbReference type="EMBL" id="VHSH01000010">
    <property type="protein sequence ID" value="TQV74328.1"/>
    <property type="molecule type" value="Genomic_DNA"/>
</dbReference>
<dbReference type="Gene3D" id="3.30.565.10">
    <property type="entry name" value="Histidine kinase-like ATPase, C-terminal domain"/>
    <property type="match status" value="1"/>
</dbReference>
<dbReference type="InterPro" id="IPR003661">
    <property type="entry name" value="HisK_dim/P_dom"/>
</dbReference>
<organism evidence="15 16">
    <name type="scientific">Denitrobaculum tricleocarpae</name>
    <dbReference type="NCBI Taxonomy" id="2591009"/>
    <lineage>
        <taxon>Bacteria</taxon>
        <taxon>Pseudomonadati</taxon>
        <taxon>Pseudomonadota</taxon>
        <taxon>Alphaproteobacteria</taxon>
        <taxon>Rhodospirillales</taxon>
        <taxon>Rhodospirillaceae</taxon>
        <taxon>Denitrobaculum</taxon>
    </lineage>
</organism>
<dbReference type="Pfam" id="PF02518">
    <property type="entry name" value="HATPase_c"/>
    <property type="match status" value="1"/>
</dbReference>
<sequence>MWGTLRLRYLLAFAFTLVATVPVLLLGSWVEKNALPNEIQSATEKHLLLAQNITSSLEHYLFDVEAAFDYFIESAEGGRSSAALETFAKSLEFRSFYIVSDRHQITYDQILSHNEISGSLKQLIEKTRSEVANSNLRFSGVLPNEAGEPTIYLLKPLPNQSLAIGELATDYIVKVQKSIAFGEQGHAAIVDAQGRVIAHPMENWQREMRDLSALEPVKRMMNGETGITRFVSPALNAEMISGFSVAENVGWGIMVPQPISELTGQSDRIQNAVLAIVAVGLAAAAILGWTLSGMLTHPVEAVVEAAQDFAAGNRDRRVPGLSALAPIEFKTLARGFNAMAQEIQDDHEALAERTRQESMERLGSIAANIPGLLYRRVKSADGTISYPFLRAGARNEFGLALEGHRPVIGDLTQVVHPQDISSLIWAIDESASNLDPHAHEFRIIGQSGKARWARSFGIPRKRDNGDIVWDGVIVDIGETKKVEQALLEAKEEAENANRAKSEFLANMSHELRTPMNAILGFSEAMQLEIFGKLTPTYKEYSENIHDSAEHLLSLINDLLDLSKVEAGKFELDIEEIDISDFVDEVHKLMEPKLTTGRLQLLNAVPADFPHLDADRRALKQMLLNLVSNAIKFTPAQGHIKISARLESNGDLRLAVADTGVGIAPNDVKTVMEPFGQVKNGLEQVPPGTGLGLPLTKSLIERHGGELRLHSVPGEGTAVELVFPQHRVHASQAVPQDEGEQKRLIH</sequence>
<dbReference type="SUPFAM" id="SSF47384">
    <property type="entry name" value="Homodimeric domain of signal transducing histidine kinase"/>
    <property type="match status" value="1"/>
</dbReference>
<evidence type="ECO:0000313" key="16">
    <source>
        <dbReference type="Proteomes" id="UP000315252"/>
    </source>
</evidence>
<keyword evidence="11" id="KW-0175">Coiled coil</keyword>
<evidence type="ECO:0000256" key="6">
    <source>
        <dbReference type="ARBA" id="ARBA00022741"/>
    </source>
</evidence>
<dbReference type="SUPFAM" id="SSF55874">
    <property type="entry name" value="ATPase domain of HSP90 chaperone/DNA topoisomerase II/histidine kinase"/>
    <property type="match status" value="1"/>
</dbReference>
<dbReference type="SMART" id="SM00388">
    <property type="entry name" value="HisKA"/>
    <property type="match status" value="1"/>
</dbReference>
<dbReference type="PROSITE" id="PS50113">
    <property type="entry name" value="PAC"/>
    <property type="match status" value="1"/>
</dbReference>
<keyword evidence="16" id="KW-1185">Reference proteome</keyword>
<dbReference type="PRINTS" id="PR00344">
    <property type="entry name" value="BCTRLSENSOR"/>
</dbReference>
<keyword evidence="7" id="KW-0418">Kinase</keyword>
<comment type="subcellular location">
    <subcellularLocation>
        <location evidence="2">Membrane</location>
    </subcellularLocation>
</comment>
<dbReference type="CDD" id="cd12912">
    <property type="entry name" value="PDC2_MCP_like"/>
    <property type="match status" value="1"/>
</dbReference>
<dbReference type="EC" id="2.7.13.3" evidence="3"/>
<accession>A0A545TAU1</accession>
<dbReference type="OrthoDB" id="9801651at2"/>
<feature type="domain" description="PAC" evidence="13">
    <location>
        <begin position="437"/>
        <end position="488"/>
    </location>
</feature>
<dbReference type="InterPro" id="IPR036097">
    <property type="entry name" value="HisK_dim/P_sf"/>
</dbReference>
<evidence type="ECO:0000256" key="7">
    <source>
        <dbReference type="ARBA" id="ARBA00022777"/>
    </source>
</evidence>
<dbReference type="InterPro" id="IPR003594">
    <property type="entry name" value="HATPase_dom"/>
</dbReference>
<dbReference type="InterPro" id="IPR005467">
    <property type="entry name" value="His_kinase_dom"/>
</dbReference>
<evidence type="ECO:0000256" key="8">
    <source>
        <dbReference type="ARBA" id="ARBA00022840"/>
    </source>
</evidence>
<evidence type="ECO:0000256" key="11">
    <source>
        <dbReference type="SAM" id="Coils"/>
    </source>
</evidence>
<keyword evidence="5" id="KW-0808">Transferase</keyword>
<dbReference type="InterPro" id="IPR036890">
    <property type="entry name" value="HATPase_C_sf"/>
</dbReference>
<dbReference type="InterPro" id="IPR035965">
    <property type="entry name" value="PAS-like_dom_sf"/>
</dbReference>
<dbReference type="SUPFAM" id="SSF55785">
    <property type="entry name" value="PYP-like sensor domain (PAS domain)"/>
    <property type="match status" value="1"/>
</dbReference>
<dbReference type="InterPro" id="IPR050736">
    <property type="entry name" value="Sensor_HK_Regulatory"/>
</dbReference>
<evidence type="ECO:0000313" key="15">
    <source>
        <dbReference type="EMBL" id="TQV74328.1"/>
    </source>
</evidence>
<protein>
    <recommendedName>
        <fullName evidence="3">histidine kinase</fullName>
        <ecNumber evidence="3">2.7.13.3</ecNumber>
    </recommendedName>
</protein>
<dbReference type="CDD" id="cd06225">
    <property type="entry name" value="HAMP"/>
    <property type="match status" value="1"/>
</dbReference>
<dbReference type="FunFam" id="1.10.287.130:FF:000038">
    <property type="entry name" value="Sensory transduction histidine kinase"/>
    <property type="match status" value="1"/>
</dbReference>
<name>A0A545TAU1_9PROT</name>
<keyword evidence="8" id="KW-0067">ATP-binding</keyword>
<dbReference type="GO" id="GO:0016020">
    <property type="term" value="C:membrane"/>
    <property type="evidence" value="ECO:0007669"/>
    <property type="project" value="UniProtKB-SubCell"/>
</dbReference>
<dbReference type="Pfam" id="PF00512">
    <property type="entry name" value="HisKA"/>
    <property type="match status" value="1"/>
</dbReference>
<dbReference type="PROSITE" id="PS50109">
    <property type="entry name" value="HIS_KIN"/>
    <property type="match status" value="1"/>
</dbReference>
<feature type="coiled-coil region" evidence="11">
    <location>
        <begin position="479"/>
        <end position="506"/>
    </location>
</feature>
<dbReference type="AlphaFoldDB" id="A0A545TAU1"/>
<dbReference type="Gene3D" id="6.10.340.10">
    <property type="match status" value="1"/>
</dbReference>
<dbReference type="GO" id="GO:0005524">
    <property type="term" value="F:ATP binding"/>
    <property type="evidence" value="ECO:0007669"/>
    <property type="project" value="UniProtKB-KW"/>
</dbReference>
<dbReference type="InterPro" id="IPR003660">
    <property type="entry name" value="HAMP_dom"/>
</dbReference>
<evidence type="ECO:0000256" key="9">
    <source>
        <dbReference type="ARBA" id="ARBA00023012"/>
    </source>
</evidence>
<feature type="domain" description="Histidine kinase" evidence="12">
    <location>
        <begin position="506"/>
        <end position="726"/>
    </location>
</feature>
<dbReference type="SMART" id="SM00387">
    <property type="entry name" value="HATPase_c"/>
    <property type="match status" value="1"/>
</dbReference>
<dbReference type="GO" id="GO:0000155">
    <property type="term" value="F:phosphorelay sensor kinase activity"/>
    <property type="evidence" value="ECO:0007669"/>
    <property type="project" value="InterPro"/>
</dbReference>
<gene>
    <name evidence="15" type="ORF">FKG95_23880</name>
</gene>
<dbReference type="Pfam" id="PF08447">
    <property type="entry name" value="PAS_3"/>
    <property type="match status" value="1"/>
</dbReference>
<dbReference type="PANTHER" id="PTHR43711:SF26">
    <property type="entry name" value="SENSOR HISTIDINE KINASE RCSC"/>
    <property type="match status" value="1"/>
</dbReference>
<comment type="caution">
    <text evidence="15">The sequence shown here is derived from an EMBL/GenBank/DDBJ whole genome shotgun (WGS) entry which is preliminary data.</text>
</comment>
<evidence type="ECO:0000256" key="3">
    <source>
        <dbReference type="ARBA" id="ARBA00012438"/>
    </source>
</evidence>
<evidence type="ECO:0000256" key="10">
    <source>
        <dbReference type="ARBA" id="ARBA00023136"/>
    </source>
</evidence>
<feature type="domain" description="HAMP" evidence="14">
    <location>
        <begin position="293"/>
        <end position="348"/>
    </location>
</feature>
<dbReference type="Proteomes" id="UP000315252">
    <property type="component" value="Unassembled WGS sequence"/>
</dbReference>
<dbReference type="CDD" id="cd00130">
    <property type="entry name" value="PAS"/>
    <property type="match status" value="1"/>
</dbReference>
<evidence type="ECO:0000256" key="5">
    <source>
        <dbReference type="ARBA" id="ARBA00022679"/>
    </source>
</evidence>
<evidence type="ECO:0000256" key="1">
    <source>
        <dbReference type="ARBA" id="ARBA00000085"/>
    </source>
</evidence>
<evidence type="ECO:0000256" key="4">
    <source>
        <dbReference type="ARBA" id="ARBA00022553"/>
    </source>
</evidence>
<comment type="catalytic activity">
    <reaction evidence="1">
        <text>ATP + protein L-histidine = ADP + protein N-phospho-L-histidine.</text>
        <dbReference type="EC" id="2.7.13.3"/>
    </reaction>
</comment>
<reference evidence="15 16" key="1">
    <citation type="submission" date="2019-06" db="EMBL/GenBank/DDBJ databases">
        <title>Whole genome sequence for Rhodospirillaceae sp. R148.</title>
        <authorList>
            <person name="Wang G."/>
        </authorList>
    </citation>
    <scope>NUCLEOTIDE SEQUENCE [LARGE SCALE GENOMIC DNA]</scope>
    <source>
        <strain evidence="15 16">R148</strain>
    </source>
</reference>
<evidence type="ECO:0000256" key="2">
    <source>
        <dbReference type="ARBA" id="ARBA00004370"/>
    </source>
</evidence>
<dbReference type="InterPro" id="IPR004358">
    <property type="entry name" value="Sig_transdc_His_kin-like_C"/>
</dbReference>
<dbReference type="InterPro" id="IPR013655">
    <property type="entry name" value="PAS_fold_3"/>
</dbReference>
<dbReference type="InterPro" id="IPR000700">
    <property type="entry name" value="PAS-assoc_C"/>
</dbReference>